<evidence type="ECO:0000256" key="4">
    <source>
        <dbReference type="ARBA" id="ARBA00022771"/>
    </source>
</evidence>
<dbReference type="GO" id="GO:0006357">
    <property type="term" value="P:regulation of transcription by RNA polymerase II"/>
    <property type="evidence" value="ECO:0007669"/>
    <property type="project" value="TreeGrafter"/>
</dbReference>
<evidence type="ECO:0000313" key="12">
    <source>
        <dbReference type="EMBL" id="BAN64374.1"/>
    </source>
</evidence>
<proteinExistence type="evidence at transcript level"/>
<dbReference type="GO" id="GO:0005634">
    <property type="term" value="C:nucleus"/>
    <property type="evidence" value="ECO:0007669"/>
    <property type="project" value="UniProtKB-SubCell"/>
</dbReference>
<dbReference type="FunFam" id="3.30.160.60:FF:000145">
    <property type="entry name" value="Zinc finger protein 574"/>
    <property type="match status" value="1"/>
</dbReference>
<sequence>MNMPFTEKYKVTVTMKHFLISNKMHVQSNIYLQKMRKVATTKSCKDCEQHFINAIDLVKHMKEFHFDSRPYVCAICQVRFKRKDHLKRHEERHNDVKIRYKCNVHGCNKSFATERTLDVHRFIHQCNVNSNVMYILGHLVNIKEGGSIITCSHEGCGKSYASYSGMCKHIKRDHIQRMRAKIPQHNTDVNNQSVIEANYDNNIELEIKRALEVELEPTLELAVDWDTYTQPNQICEQMRNLETERKSNAVLYTPEIEQTNTESTELTIDQEDITGYMCPYEKCGRVFSTRSKVVAHIKRQHNGMPIHPSQQHTHDANCGCPMH</sequence>
<keyword evidence="4 9" id="KW-0863">Zinc-finger</keyword>
<protein>
    <submittedName>
        <fullName evidence="12">C2H2 zinc finger domain containing protein</fullName>
    </submittedName>
</protein>
<dbReference type="InterPro" id="IPR036236">
    <property type="entry name" value="Znf_C2H2_sf"/>
</dbReference>
<dbReference type="PROSITE" id="PS00028">
    <property type="entry name" value="ZINC_FINGER_C2H2_1"/>
    <property type="match status" value="5"/>
</dbReference>
<comment type="subcellular location">
    <subcellularLocation>
        <location evidence="1">Nucleus</location>
    </subcellularLocation>
</comment>
<dbReference type="PANTHER" id="PTHR46179">
    <property type="entry name" value="ZINC FINGER PROTEIN"/>
    <property type="match status" value="1"/>
</dbReference>
<evidence type="ECO:0000256" key="5">
    <source>
        <dbReference type="ARBA" id="ARBA00022833"/>
    </source>
</evidence>
<evidence type="ECO:0000256" key="3">
    <source>
        <dbReference type="ARBA" id="ARBA00022737"/>
    </source>
</evidence>
<dbReference type="SMART" id="SM00355">
    <property type="entry name" value="ZnF_C2H2"/>
    <property type="match status" value="5"/>
</dbReference>
<dbReference type="Gene3D" id="3.30.160.60">
    <property type="entry name" value="Classic Zinc Finger"/>
    <property type="match status" value="3"/>
</dbReference>
<dbReference type="GO" id="GO:0008270">
    <property type="term" value="F:zinc ion binding"/>
    <property type="evidence" value="ECO:0007669"/>
    <property type="project" value="UniProtKB-KW"/>
</dbReference>
<name>S6BE57_BABBO</name>
<evidence type="ECO:0000259" key="11">
    <source>
        <dbReference type="PROSITE" id="PS50157"/>
    </source>
</evidence>
<gene>
    <name evidence="12" type="primary">BBOV_III001060</name>
</gene>
<accession>S6BE57</accession>
<keyword evidence="5" id="KW-0862">Zinc</keyword>
<keyword evidence="6" id="KW-0805">Transcription regulation</keyword>
<dbReference type="AlphaFoldDB" id="S6BE57"/>
<dbReference type="InterPro" id="IPR013087">
    <property type="entry name" value="Znf_C2H2_type"/>
</dbReference>
<evidence type="ECO:0000256" key="7">
    <source>
        <dbReference type="ARBA" id="ARBA00023163"/>
    </source>
</evidence>
<keyword evidence="3" id="KW-0677">Repeat</keyword>
<reference evidence="12" key="1">
    <citation type="journal article" date="2014" name="BMC Genomics">
        <title>The Babesia bovis gene and promoter model: an update from full-length EST analysis.</title>
        <authorList>
            <person name="Yamagishi J."/>
            <person name="Wakaguri H."/>
            <person name="Yokoyama N."/>
            <person name="Yamashita R."/>
            <person name="Suzuki Y."/>
            <person name="Xuan X."/>
            <person name="Igarashi I."/>
        </authorList>
    </citation>
    <scope>NUCLEOTIDE SEQUENCE</scope>
    <source>
        <strain evidence="12">Texas</strain>
    </source>
</reference>
<evidence type="ECO:0000256" key="8">
    <source>
        <dbReference type="ARBA" id="ARBA00023242"/>
    </source>
</evidence>
<feature type="domain" description="C2H2-type" evidence="11">
    <location>
        <begin position="71"/>
        <end position="98"/>
    </location>
</feature>
<dbReference type="Pfam" id="PF00096">
    <property type="entry name" value="zf-C2H2"/>
    <property type="match status" value="4"/>
</dbReference>
<feature type="domain" description="C2H2-type" evidence="11">
    <location>
        <begin position="42"/>
        <end position="70"/>
    </location>
</feature>
<keyword evidence="7" id="KW-0804">Transcription</keyword>
<feature type="domain" description="C2H2-type" evidence="11">
    <location>
        <begin position="100"/>
        <end position="124"/>
    </location>
</feature>
<evidence type="ECO:0000256" key="9">
    <source>
        <dbReference type="PROSITE-ProRule" id="PRU00042"/>
    </source>
</evidence>
<feature type="region of interest" description="Disordered" evidence="10">
    <location>
        <begin position="303"/>
        <end position="323"/>
    </location>
</feature>
<evidence type="ECO:0000256" key="6">
    <source>
        <dbReference type="ARBA" id="ARBA00023015"/>
    </source>
</evidence>
<dbReference type="EMBL" id="AK440580">
    <property type="protein sequence ID" value="BAN64374.1"/>
    <property type="molecule type" value="mRNA"/>
</dbReference>
<evidence type="ECO:0000256" key="1">
    <source>
        <dbReference type="ARBA" id="ARBA00004123"/>
    </source>
</evidence>
<keyword evidence="2" id="KW-0479">Metal-binding</keyword>
<keyword evidence="8" id="KW-0539">Nucleus</keyword>
<dbReference type="InterPro" id="IPR051061">
    <property type="entry name" value="Zinc_finger_trans_reg"/>
</dbReference>
<dbReference type="SUPFAM" id="SSF57667">
    <property type="entry name" value="beta-beta-alpha zinc fingers"/>
    <property type="match status" value="2"/>
</dbReference>
<dbReference type="VEuPathDB" id="PiroplasmaDB:BBOV_III001060"/>
<evidence type="ECO:0000256" key="2">
    <source>
        <dbReference type="ARBA" id="ARBA00022723"/>
    </source>
</evidence>
<dbReference type="PANTHER" id="PTHR46179:SF13">
    <property type="entry name" value="C2H2-TYPE DOMAIN-CONTAINING PROTEIN"/>
    <property type="match status" value="1"/>
</dbReference>
<evidence type="ECO:0000256" key="10">
    <source>
        <dbReference type="SAM" id="MobiDB-lite"/>
    </source>
</evidence>
<dbReference type="PROSITE" id="PS50157">
    <property type="entry name" value="ZINC_FINGER_C2H2_2"/>
    <property type="match status" value="4"/>
</dbReference>
<feature type="domain" description="C2H2-type" evidence="11">
    <location>
        <begin position="276"/>
        <end position="306"/>
    </location>
</feature>
<organism evidence="12">
    <name type="scientific">Babesia bovis</name>
    <dbReference type="NCBI Taxonomy" id="5865"/>
    <lineage>
        <taxon>Eukaryota</taxon>
        <taxon>Sar</taxon>
        <taxon>Alveolata</taxon>
        <taxon>Apicomplexa</taxon>
        <taxon>Aconoidasida</taxon>
        <taxon>Piroplasmida</taxon>
        <taxon>Babesiidae</taxon>
        <taxon>Babesia</taxon>
    </lineage>
</organism>